<evidence type="ECO:0008006" key="2">
    <source>
        <dbReference type="Google" id="ProtNLM"/>
    </source>
</evidence>
<evidence type="ECO:0000313" key="1">
    <source>
        <dbReference type="EMBL" id="CAD7402410.1"/>
    </source>
</evidence>
<name>A0A7R9GYR9_TIMPO</name>
<protein>
    <recommendedName>
        <fullName evidence="2">HAT C-terminal dimerisation domain-containing protein</fullName>
    </recommendedName>
</protein>
<accession>A0A7R9GYR9</accession>
<proteinExistence type="predicted"/>
<organism evidence="1">
    <name type="scientific">Timema poppense</name>
    <name type="common">Walking stick</name>
    <dbReference type="NCBI Taxonomy" id="170557"/>
    <lineage>
        <taxon>Eukaryota</taxon>
        <taxon>Metazoa</taxon>
        <taxon>Ecdysozoa</taxon>
        <taxon>Arthropoda</taxon>
        <taxon>Hexapoda</taxon>
        <taxon>Insecta</taxon>
        <taxon>Pterygota</taxon>
        <taxon>Neoptera</taxon>
        <taxon>Polyneoptera</taxon>
        <taxon>Phasmatodea</taxon>
        <taxon>Timematodea</taxon>
        <taxon>Timematoidea</taxon>
        <taxon>Timematidae</taxon>
        <taxon>Timema</taxon>
    </lineage>
</organism>
<dbReference type="EMBL" id="OD001567">
    <property type="protein sequence ID" value="CAD7402410.1"/>
    <property type="molecule type" value="Genomic_DNA"/>
</dbReference>
<dbReference type="AlphaFoldDB" id="A0A7R9GYR9"/>
<sequence length="107" mass="12810">MRWAHHRWRKIHGRPEMGDRWISNPFKEEYFEPTSLSIPLKEKLLELASDTTLKNLFNGGMVNLVSFWTRRADKYSELSRKAIMFLLPFASTEIFEWAFSSYTYTKK</sequence>
<reference evidence="1" key="1">
    <citation type="submission" date="2020-11" db="EMBL/GenBank/DDBJ databases">
        <authorList>
            <person name="Tran Van P."/>
        </authorList>
    </citation>
    <scope>NUCLEOTIDE SEQUENCE</scope>
</reference>
<gene>
    <name evidence="1" type="ORF">TPSB3V08_LOCUS3566</name>
</gene>